<evidence type="ECO:0000313" key="3">
    <source>
        <dbReference type="Proteomes" id="UP001412239"/>
    </source>
</evidence>
<evidence type="ECO:0000313" key="2">
    <source>
        <dbReference type="EMBL" id="CUS14477.1"/>
    </source>
</evidence>
<dbReference type="AlphaFoldDB" id="A0A292Q701"/>
<evidence type="ECO:0000256" key="1">
    <source>
        <dbReference type="SAM" id="MobiDB-lite"/>
    </source>
</evidence>
<keyword evidence="3" id="KW-1185">Reference proteome</keyword>
<organism evidence="2 3">
    <name type="scientific">Tuber aestivum</name>
    <name type="common">summer truffle</name>
    <dbReference type="NCBI Taxonomy" id="59557"/>
    <lineage>
        <taxon>Eukaryota</taxon>
        <taxon>Fungi</taxon>
        <taxon>Dikarya</taxon>
        <taxon>Ascomycota</taxon>
        <taxon>Pezizomycotina</taxon>
        <taxon>Pezizomycetes</taxon>
        <taxon>Pezizales</taxon>
        <taxon>Tuberaceae</taxon>
        <taxon>Tuber</taxon>
    </lineage>
</organism>
<feature type="region of interest" description="Disordered" evidence="1">
    <location>
        <begin position="82"/>
        <end position="107"/>
    </location>
</feature>
<proteinExistence type="predicted"/>
<sequence length="107" mass="12221">MCASWIVPQTMKVQTLDSVMSVEKRTRAPEPTVINAMHAARLLKINAGRGTPREFAIERLRIRAVRKTLLDQRMVKHYRPRLLRSRSKRSSDGRGLRGNWRPGAVGC</sequence>
<protein>
    <submittedName>
        <fullName evidence="2">Uncharacterized protein</fullName>
    </submittedName>
</protein>
<dbReference type="Proteomes" id="UP001412239">
    <property type="component" value="Unassembled WGS sequence"/>
</dbReference>
<dbReference type="EMBL" id="LN890958">
    <property type="protein sequence ID" value="CUS14477.1"/>
    <property type="molecule type" value="Genomic_DNA"/>
</dbReference>
<reference evidence="2" key="1">
    <citation type="submission" date="2015-10" db="EMBL/GenBank/DDBJ databases">
        <authorList>
            <person name="Regsiter A."/>
            <person name="william w."/>
        </authorList>
    </citation>
    <scope>NUCLEOTIDE SEQUENCE</scope>
    <source>
        <strain evidence="2">Montdore</strain>
    </source>
</reference>
<accession>A0A292Q701</accession>
<gene>
    <name evidence="2" type="ORF">GSTUAT00001354001</name>
</gene>
<name>A0A292Q701_9PEZI</name>